<keyword evidence="3" id="KW-0808">Transferase</keyword>
<dbReference type="EMBL" id="BNJK01000001">
    <property type="protein sequence ID" value="GHO96021.1"/>
    <property type="molecule type" value="Genomic_DNA"/>
</dbReference>
<comment type="caution">
    <text evidence="3">The sequence shown here is derived from an EMBL/GenBank/DDBJ whole genome shotgun (WGS) entry which is preliminary data.</text>
</comment>
<evidence type="ECO:0000259" key="2">
    <source>
        <dbReference type="Pfam" id="PF13439"/>
    </source>
</evidence>
<dbReference type="PANTHER" id="PTHR12526:SF600">
    <property type="entry name" value="GLYCOSYL TRANSFERASE GROUP 1"/>
    <property type="match status" value="1"/>
</dbReference>
<keyword evidence="4" id="KW-1185">Reference proteome</keyword>
<dbReference type="Gene3D" id="3.40.50.2000">
    <property type="entry name" value="Glycogen Phosphorylase B"/>
    <property type="match status" value="2"/>
</dbReference>
<feature type="domain" description="Glycosyl transferase family 1" evidence="1">
    <location>
        <begin position="202"/>
        <end position="372"/>
    </location>
</feature>
<evidence type="ECO:0000313" key="3">
    <source>
        <dbReference type="EMBL" id="GHO96021.1"/>
    </source>
</evidence>
<evidence type="ECO:0000313" key="4">
    <source>
        <dbReference type="Proteomes" id="UP000597444"/>
    </source>
</evidence>
<evidence type="ECO:0000259" key="1">
    <source>
        <dbReference type="Pfam" id="PF00534"/>
    </source>
</evidence>
<dbReference type="AlphaFoldDB" id="A0A8J3IVH8"/>
<dbReference type="CDD" id="cd03794">
    <property type="entry name" value="GT4_WbuB-like"/>
    <property type="match status" value="1"/>
</dbReference>
<feature type="domain" description="Glycosyltransferase subfamily 4-like N-terminal" evidence="2">
    <location>
        <begin position="24"/>
        <end position="190"/>
    </location>
</feature>
<protein>
    <submittedName>
        <fullName evidence="3">Glycosyl transferase</fullName>
    </submittedName>
</protein>
<dbReference type="RefSeq" id="WP_220206671.1">
    <property type="nucleotide sequence ID" value="NZ_BNJK01000001.1"/>
</dbReference>
<dbReference type="InterPro" id="IPR001296">
    <property type="entry name" value="Glyco_trans_1"/>
</dbReference>
<dbReference type="PANTHER" id="PTHR12526">
    <property type="entry name" value="GLYCOSYLTRANSFERASE"/>
    <property type="match status" value="1"/>
</dbReference>
<accession>A0A8J3IVH8</accession>
<sequence>MVEKHTRKKVGMHVLGTVITDPRVLREAAALVEAGYDVSIVDIEEEGSHQREEELRGINLQHVLMPPAFFTTRLDKWTLIRVSKLFVNTTLRLLQTQADIYHGHEVSGLLPCYVAGALRRKPVIFDAHEMPLEERPISELGTSRRMLRQLLMVMLRYIVPRCAGVITVSPPIVEELIKRYRLSEVTLIRNVPPYRQVEKTNRLRENLGLDSNVRIALYQGYLQPNRGLDRLIRAAKYLEPNTVIVMMGKNRKTTQSQLEALIASEGVTDRVKIIPPVPYEELLDWTSSADIGLNVASPTYSLNVKYFLPNKLFEYLMAGVPVLTSPLPAMVEVVKSHEAGQVLPSLEPEEIGTAINAMLADPAALAQMSSNALAATREEYNWEKECEKLIALYRSIFPDGAAEKSHDQTPISAGSK</sequence>
<proteinExistence type="predicted"/>
<organism evidence="3 4">
    <name type="scientific">Reticulibacter mediterranei</name>
    <dbReference type="NCBI Taxonomy" id="2778369"/>
    <lineage>
        <taxon>Bacteria</taxon>
        <taxon>Bacillati</taxon>
        <taxon>Chloroflexota</taxon>
        <taxon>Ktedonobacteria</taxon>
        <taxon>Ktedonobacterales</taxon>
        <taxon>Reticulibacteraceae</taxon>
        <taxon>Reticulibacter</taxon>
    </lineage>
</organism>
<dbReference type="SUPFAM" id="SSF53756">
    <property type="entry name" value="UDP-Glycosyltransferase/glycogen phosphorylase"/>
    <property type="match status" value="1"/>
</dbReference>
<name>A0A8J3IVH8_9CHLR</name>
<dbReference type="InterPro" id="IPR028098">
    <property type="entry name" value="Glyco_trans_4-like_N"/>
</dbReference>
<dbReference type="Pfam" id="PF00534">
    <property type="entry name" value="Glycos_transf_1"/>
    <property type="match status" value="1"/>
</dbReference>
<dbReference type="GO" id="GO:0016757">
    <property type="term" value="F:glycosyltransferase activity"/>
    <property type="evidence" value="ECO:0007669"/>
    <property type="project" value="InterPro"/>
</dbReference>
<dbReference type="Pfam" id="PF13439">
    <property type="entry name" value="Glyco_transf_4"/>
    <property type="match status" value="1"/>
</dbReference>
<gene>
    <name evidence="3" type="ORF">KSF_060690</name>
</gene>
<reference evidence="3" key="1">
    <citation type="submission" date="2020-10" db="EMBL/GenBank/DDBJ databases">
        <title>Taxonomic study of unclassified bacteria belonging to the class Ktedonobacteria.</title>
        <authorList>
            <person name="Yabe S."/>
            <person name="Wang C.M."/>
            <person name="Zheng Y."/>
            <person name="Sakai Y."/>
            <person name="Cavaletti L."/>
            <person name="Monciardini P."/>
            <person name="Donadio S."/>
        </authorList>
    </citation>
    <scope>NUCLEOTIDE SEQUENCE</scope>
    <source>
        <strain evidence="3">ID150040</strain>
    </source>
</reference>
<dbReference type="Proteomes" id="UP000597444">
    <property type="component" value="Unassembled WGS sequence"/>
</dbReference>